<comment type="similarity">
    <text evidence="3">Belongs to the PP2C family.</text>
</comment>
<keyword evidence="6" id="KW-0460">Magnesium</keyword>
<dbReference type="SUPFAM" id="SSF81606">
    <property type="entry name" value="PP2C-like"/>
    <property type="match status" value="1"/>
</dbReference>
<evidence type="ECO:0000259" key="8">
    <source>
        <dbReference type="PROSITE" id="PS51746"/>
    </source>
</evidence>
<feature type="domain" description="PPM-type phosphatase" evidence="8">
    <location>
        <begin position="1"/>
        <end position="137"/>
    </location>
</feature>
<keyword evidence="10" id="KW-1185">Reference proteome</keyword>
<name>A0A8T0D2K3_9TREM</name>
<dbReference type="Gene3D" id="3.60.40.10">
    <property type="entry name" value="PPM-type phosphatase domain"/>
    <property type="match status" value="1"/>
</dbReference>
<dbReference type="PANTHER" id="PTHR47992">
    <property type="entry name" value="PROTEIN PHOSPHATASE"/>
    <property type="match status" value="1"/>
</dbReference>
<evidence type="ECO:0000313" key="9">
    <source>
        <dbReference type="EMBL" id="KAF8561676.1"/>
    </source>
</evidence>
<dbReference type="GO" id="GO:0000287">
    <property type="term" value="F:magnesium ion binding"/>
    <property type="evidence" value="ECO:0007669"/>
    <property type="project" value="InterPro"/>
</dbReference>
<evidence type="ECO:0000256" key="6">
    <source>
        <dbReference type="ARBA" id="ARBA00022842"/>
    </source>
</evidence>
<dbReference type="Proteomes" id="UP000699462">
    <property type="component" value="Unassembled WGS sequence"/>
</dbReference>
<accession>A0A8T0D2K3</accession>
<protein>
    <recommendedName>
        <fullName evidence="8">PPM-type phosphatase domain-containing protein</fullName>
    </recommendedName>
</protein>
<dbReference type="SUPFAM" id="SSF81601">
    <property type="entry name" value="Protein serine/threonine phosphatase 2C, C-terminal domain"/>
    <property type="match status" value="1"/>
</dbReference>
<sequence>MANCGDSWAVLVRDNEPFLATEDHKPFLPIKRKRISDAGGQISWRFRIQTASSRVATEQLVSPEPNLFVVERKRDRDQVLILAFDGIWDVFENESLATYVLQRLLCVLNLYGICQEILDISLHKGSKDNTSVLLVALDNEPEVDPEAARKDAELNKAIRSIVMDILDSPNEDAENMSVNYIASVVESMEPPNYPPGGFLTKRGFDEGLYDIRTRQSEQWSSQGK</sequence>
<keyword evidence="7" id="KW-0464">Manganese</keyword>
<comment type="cofactor">
    <cofactor evidence="2">
        <name>Mg(2+)</name>
        <dbReference type="ChEBI" id="CHEBI:18420"/>
    </cofactor>
</comment>
<reference evidence="9 10" key="1">
    <citation type="submission" date="2019-07" db="EMBL/GenBank/DDBJ databases">
        <title>Annotation for the trematode Paragonimus westermani.</title>
        <authorList>
            <person name="Choi Y.-J."/>
        </authorList>
    </citation>
    <scope>NUCLEOTIDE SEQUENCE [LARGE SCALE GENOMIC DNA]</scope>
    <source>
        <strain evidence="9">180907_Pwestermani</strain>
    </source>
</reference>
<evidence type="ECO:0000256" key="5">
    <source>
        <dbReference type="ARBA" id="ARBA00022801"/>
    </source>
</evidence>
<keyword evidence="5" id="KW-0378">Hydrolase</keyword>
<evidence type="ECO:0000313" key="10">
    <source>
        <dbReference type="Proteomes" id="UP000699462"/>
    </source>
</evidence>
<dbReference type="InterPro" id="IPR001932">
    <property type="entry name" value="PPM-type_phosphatase-like_dom"/>
</dbReference>
<evidence type="ECO:0000256" key="4">
    <source>
        <dbReference type="ARBA" id="ARBA00022723"/>
    </source>
</evidence>
<dbReference type="EMBL" id="JTDF01021567">
    <property type="protein sequence ID" value="KAF8561676.1"/>
    <property type="molecule type" value="Genomic_DNA"/>
</dbReference>
<dbReference type="InterPro" id="IPR036457">
    <property type="entry name" value="PPM-type-like_dom_sf"/>
</dbReference>
<dbReference type="CDD" id="cd00143">
    <property type="entry name" value="PP2Cc"/>
    <property type="match status" value="1"/>
</dbReference>
<evidence type="ECO:0000256" key="1">
    <source>
        <dbReference type="ARBA" id="ARBA00001936"/>
    </source>
</evidence>
<dbReference type="GO" id="GO:0004722">
    <property type="term" value="F:protein serine/threonine phosphatase activity"/>
    <property type="evidence" value="ECO:0007669"/>
    <property type="project" value="InterPro"/>
</dbReference>
<dbReference type="GO" id="GO:0030145">
    <property type="term" value="F:manganese ion binding"/>
    <property type="evidence" value="ECO:0007669"/>
    <property type="project" value="InterPro"/>
</dbReference>
<dbReference type="OrthoDB" id="10264738at2759"/>
<dbReference type="InterPro" id="IPR015655">
    <property type="entry name" value="PP2C"/>
</dbReference>
<dbReference type="Gene3D" id="1.10.10.430">
    <property type="entry name" value="Phosphatase 2C, C-terminal domain suprefamily"/>
    <property type="match status" value="1"/>
</dbReference>
<comment type="cofactor">
    <cofactor evidence="1">
        <name>Mn(2+)</name>
        <dbReference type="ChEBI" id="CHEBI:29035"/>
    </cofactor>
</comment>
<dbReference type="Pfam" id="PF07830">
    <property type="entry name" value="PP2C_C"/>
    <property type="match status" value="1"/>
</dbReference>
<proteinExistence type="inferred from homology"/>
<comment type="caution">
    <text evidence="9">The sequence shown here is derived from an EMBL/GenBank/DDBJ whole genome shotgun (WGS) entry which is preliminary data.</text>
</comment>
<keyword evidence="4" id="KW-0479">Metal-binding</keyword>
<organism evidence="9 10">
    <name type="scientific">Paragonimus westermani</name>
    <dbReference type="NCBI Taxonomy" id="34504"/>
    <lineage>
        <taxon>Eukaryota</taxon>
        <taxon>Metazoa</taxon>
        <taxon>Spiralia</taxon>
        <taxon>Lophotrochozoa</taxon>
        <taxon>Platyhelminthes</taxon>
        <taxon>Trematoda</taxon>
        <taxon>Digenea</taxon>
        <taxon>Plagiorchiida</taxon>
        <taxon>Troglotremata</taxon>
        <taxon>Troglotrematidae</taxon>
        <taxon>Paragonimus</taxon>
    </lineage>
</organism>
<dbReference type="AlphaFoldDB" id="A0A8T0D2K3"/>
<dbReference type="Pfam" id="PF00481">
    <property type="entry name" value="PP2C"/>
    <property type="match status" value="1"/>
</dbReference>
<evidence type="ECO:0000256" key="7">
    <source>
        <dbReference type="ARBA" id="ARBA00023211"/>
    </source>
</evidence>
<evidence type="ECO:0000256" key="2">
    <source>
        <dbReference type="ARBA" id="ARBA00001946"/>
    </source>
</evidence>
<gene>
    <name evidence="9" type="ORF">P879_10113</name>
</gene>
<evidence type="ECO:0000256" key="3">
    <source>
        <dbReference type="ARBA" id="ARBA00006702"/>
    </source>
</evidence>
<dbReference type="InterPro" id="IPR036580">
    <property type="entry name" value="PP2C_C_sf"/>
</dbReference>
<dbReference type="InterPro" id="IPR012911">
    <property type="entry name" value="PP2C_C"/>
</dbReference>
<dbReference type="PROSITE" id="PS51746">
    <property type="entry name" value="PPM_2"/>
    <property type="match status" value="1"/>
</dbReference>